<name>A0A0G2E5I5_9PEZI</name>
<evidence type="ECO:0000259" key="2">
    <source>
        <dbReference type="Pfam" id="PF07992"/>
    </source>
</evidence>
<dbReference type="InterPro" id="IPR023753">
    <property type="entry name" value="FAD/NAD-binding_dom"/>
</dbReference>
<dbReference type="GO" id="GO:0050660">
    <property type="term" value="F:flavin adenine dinucleotide binding"/>
    <property type="evidence" value="ECO:0007669"/>
    <property type="project" value="TreeGrafter"/>
</dbReference>
<keyword evidence="1" id="KW-0560">Oxidoreductase</keyword>
<feature type="domain" description="FAD/NAD(P)-binding" evidence="2">
    <location>
        <begin position="188"/>
        <end position="419"/>
    </location>
</feature>
<organism evidence="3 4">
    <name type="scientific">Diplodia seriata</name>
    <dbReference type="NCBI Taxonomy" id="420778"/>
    <lineage>
        <taxon>Eukaryota</taxon>
        <taxon>Fungi</taxon>
        <taxon>Dikarya</taxon>
        <taxon>Ascomycota</taxon>
        <taxon>Pezizomycotina</taxon>
        <taxon>Dothideomycetes</taxon>
        <taxon>Dothideomycetes incertae sedis</taxon>
        <taxon>Botryosphaeriales</taxon>
        <taxon>Botryosphaeriaceae</taxon>
        <taxon>Diplodia</taxon>
    </lineage>
</organism>
<keyword evidence="3" id="KW-0503">Monooxygenase</keyword>
<sequence length="631" mass="69598">MTAETMPFQTPQAFLKDIGCSLPSTPIPEDVDHFTIADGAIKQLHNLQPSAMLDDAMWRDQVALTGTMRTFHSSRTISLAWNELAAANRPQDFSMLPKSSSVVRMGPALHWIEALFVFSLVPEGRRQKNCSGIIRVVPVGDEWKIWVVCTLLEDIPDYGTSDSMQPLTPEQSIEERAANSISSGKDRFDTVIVGGGQCGLSIASRLKALGVSHVVLDRNKEAGGNWLTRYKSFTLHTSKFLSDLPYGGIFRPEDPYFLTSGHIADGYKRFVERWGLNFWFCCVAKKASWDAEKEEWSVEFEHTNPVAIPNGHETINGNGNASPTPIVTRRTIHAKHLIFAMGGGGQMPRYPEIPNRDAFKGEVLHSVAYRAADAWRGKRGVVVGTANTAHDVSADMVAAGLASVTLVQRSPTPVMTEAFYRALFDPLYHEGADVPLADRVMASPPLPVTHKLAQLGLKALSAQIPEYFDRLEEAGFAVDREIDLFHCLYERMGGHYYDVGTTEKIFNGSIKVKRGAIDAFTEKGLRFADGSELEADVVVYATGFVGNVRHAATDIVGDEVGARLEDFFGVDKEGELRGVAKPMVGQKNIWYMGGDMALARYASRFLALQIRADLEGETFDVYQKTPGELEN</sequence>
<dbReference type="EMBL" id="LAQI01000141">
    <property type="protein sequence ID" value="KKY17949.1"/>
    <property type="molecule type" value="Genomic_DNA"/>
</dbReference>
<dbReference type="GO" id="GO:0004497">
    <property type="term" value="F:monooxygenase activity"/>
    <property type="evidence" value="ECO:0007669"/>
    <property type="project" value="UniProtKB-KW"/>
</dbReference>
<dbReference type="InterPro" id="IPR036188">
    <property type="entry name" value="FAD/NAD-bd_sf"/>
</dbReference>
<comment type="caution">
    <text evidence="3">The sequence shown here is derived from an EMBL/GenBank/DDBJ whole genome shotgun (WGS) entry which is preliminary data.</text>
</comment>
<evidence type="ECO:0000313" key="3">
    <source>
        <dbReference type="EMBL" id="KKY17949.1"/>
    </source>
</evidence>
<dbReference type="Pfam" id="PF07992">
    <property type="entry name" value="Pyr_redox_2"/>
    <property type="match status" value="1"/>
</dbReference>
<dbReference type="Proteomes" id="UP000034182">
    <property type="component" value="Unassembled WGS sequence"/>
</dbReference>
<gene>
    <name evidence="3" type="ORF">UCDDS831_g06150</name>
</gene>
<dbReference type="PANTHER" id="PTHR43539:SF68">
    <property type="entry name" value="FLAVIN-BINDING MONOOXYGENASE-LIKE PROTEIN (AFU_ORTHOLOGUE AFUA_4G09220)"/>
    <property type="match status" value="1"/>
</dbReference>
<evidence type="ECO:0000256" key="1">
    <source>
        <dbReference type="ARBA" id="ARBA00023002"/>
    </source>
</evidence>
<proteinExistence type="predicted"/>
<protein>
    <submittedName>
        <fullName evidence="3">Putative flavin-containing monooxygenase</fullName>
    </submittedName>
</protein>
<dbReference type="PANTHER" id="PTHR43539">
    <property type="entry name" value="FLAVIN-BINDING MONOOXYGENASE-LIKE PROTEIN (AFU_ORTHOLOGUE AFUA_4G09220)"/>
    <property type="match status" value="1"/>
</dbReference>
<dbReference type="InterPro" id="IPR050982">
    <property type="entry name" value="Auxin_biosynth/cation_transpt"/>
</dbReference>
<dbReference type="Gene3D" id="3.50.50.60">
    <property type="entry name" value="FAD/NAD(P)-binding domain"/>
    <property type="match status" value="1"/>
</dbReference>
<dbReference type="SUPFAM" id="SSF51905">
    <property type="entry name" value="FAD/NAD(P)-binding domain"/>
    <property type="match status" value="1"/>
</dbReference>
<dbReference type="AlphaFoldDB" id="A0A0G2E5I5"/>
<reference evidence="3 4" key="1">
    <citation type="submission" date="2015-03" db="EMBL/GenBank/DDBJ databases">
        <authorList>
            <person name="Morales-Cruz A."/>
            <person name="Amrine K.C."/>
            <person name="Cantu D."/>
        </authorList>
    </citation>
    <scope>NUCLEOTIDE SEQUENCE [LARGE SCALE GENOMIC DNA]</scope>
    <source>
        <strain evidence="3">DS831</strain>
    </source>
</reference>
<accession>A0A0G2E5I5</accession>
<evidence type="ECO:0000313" key="4">
    <source>
        <dbReference type="Proteomes" id="UP000034182"/>
    </source>
</evidence>
<reference evidence="3 4" key="2">
    <citation type="submission" date="2015-05" db="EMBL/GenBank/DDBJ databases">
        <title>Distinctive expansion of gene families associated with plant cell wall degradation and secondary metabolism in the genomes of grapevine trunk pathogens.</title>
        <authorList>
            <person name="Lawrence D.P."/>
            <person name="Travadon R."/>
            <person name="Rolshausen P.E."/>
            <person name="Baumgartner K."/>
        </authorList>
    </citation>
    <scope>NUCLEOTIDE SEQUENCE [LARGE SCALE GENOMIC DNA]</scope>
    <source>
        <strain evidence="3">DS831</strain>
    </source>
</reference>